<feature type="domain" description="EGF-like" evidence="10">
    <location>
        <begin position="276"/>
        <end position="314"/>
    </location>
</feature>
<feature type="disulfide bond" evidence="6">
    <location>
        <begin position="304"/>
        <end position="313"/>
    </location>
</feature>
<feature type="disulfide bond" evidence="6">
    <location>
        <begin position="1379"/>
        <end position="1388"/>
    </location>
</feature>
<feature type="domain" description="EGF-like" evidence="10">
    <location>
        <begin position="1203"/>
        <end position="1239"/>
    </location>
</feature>
<evidence type="ECO:0000259" key="9">
    <source>
        <dbReference type="PROSITE" id="PS50025"/>
    </source>
</evidence>
<feature type="domain" description="EGF-like" evidence="10">
    <location>
        <begin position="1278"/>
        <end position="1312"/>
    </location>
</feature>
<feature type="disulfide bond" evidence="6">
    <location>
        <begin position="46"/>
        <end position="55"/>
    </location>
</feature>
<feature type="domain" description="EGF-like" evidence="10">
    <location>
        <begin position="1468"/>
        <end position="1504"/>
    </location>
</feature>
<keyword evidence="5" id="KW-0325">Glycoprotein</keyword>
<dbReference type="Pfam" id="PF02210">
    <property type="entry name" value="Laminin_G_2"/>
    <property type="match status" value="1"/>
</dbReference>
<dbReference type="FunFam" id="2.10.25.10:FF:000122">
    <property type="entry name" value="Protein crumbs homolog 2"/>
    <property type="match status" value="1"/>
</dbReference>
<dbReference type="GO" id="GO:0043235">
    <property type="term" value="C:receptor complex"/>
    <property type="evidence" value="ECO:0007669"/>
    <property type="project" value="TreeGrafter"/>
</dbReference>
<evidence type="ECO:0000256" key="8">
    <source>
        <dbReference type="SAM" id="SignalP"/>
    </source>
</evidence>
<proteinExistence type="predicted"/>
<dbReference type="CDD" id="cd00110">
    <property type="entry name" value="LamG"/>
    <property type="match status" value="3"/>
</dbReference>
<feature type="domain" description="Laminin G" evidence="9">
    <location>
        <begin position="455"/>
        <end position="621"/>
    </location>
</feature>
<keyword evidence="2 8" id="KW-0732">Signal</keyword>
<dbReference type="Pfam" id="PF12661">
    <property type="entry name" value="hEGF"/>
    <property type="match status" value="1"/>
</dbReference>
<feature type="domain" description="EGF-like" evidence="10">
    <location>
        <begin position="1241"/>
        <end position="1276"/>
    </location>
</feature>
<feature type="disulfide bond" evidence="6">
    <location>
        <begin position="1229"/>
        <end position="1238"/>
    </location>
</feature>
<dbReference type="Pfam" id="PF00008">
    <property type="entry name" value="EGF"/>
    <property type="match status" value="7"/>
</dbReference>
<keyword evidence="3" id="KW-0677">Repeat</keyword>
<dbReference type="PROSITE" id="PS00022">
    <property type="entry name" value="EGF_1"/>
    <property type="match status" value="20"/>
</dbReference>
<feature type="disulfide bond" evidence="6">
    <location>
        <begin position="148"/>
        <end position="157"/>
    </location>
</feature>
<feature type="domain" description="EGF-like" evidence="10">
    <location>
        <begin position="239"/>
        <end position="275"/>
    </location>
</feature>
<dbReference type="SMART" id="SM00181">
    <property type="entry name" value="EGF"/>
    <property type="match status" value="24"/>
</dbReference>
<feature type="signal peptide" evidence="8">
    <location>
        <begin position="1"/>
        <end position="17"/>
    </location>
</feature>
<feature type="disulfide bond" evidence="6">
    <location>
        <begin position="1152"/>
        <end position="1161"/>
    </location>
</feature>
<feature type="disulfide bond" evidence="6">
    <location>
        <begin position="1131"/>
        <end position="1141"/>
    </location>
</feature>
<dbReference type="PROSITE" id="PS01187">
    <property type="entry name" value="EGF_CA"/>
    <property type="match status" value="4"/>
</dbReference>
<name>A0AAF3FK81_9BILA</name>
<dbReference type="GO" id="GO:0005509">
    <property type="term" value="F:calcium ion binding"/>
    <property type="evidence" value="ECO:0007669"/>
    <property type="project" value="InterPro"/>
</dbReference>
<dbReference type="PANTHER" id="PTHR45836:SF13">
    <property type="entry name" value="PROTEIN CRUMBS"/>
    <property type="match status" value="1"/>
</dbReference>
<dbReference type="Pfam" id="PF25024">
    <property type="entry name" value="EGF_TEN"/>
    <property type="match status" value="1"/>
</dbReference>
<feature type="disulfide bond" evidence="6">
    <location>
        <begin position="265"/>
        <end position="274"/>
    </location>
</feature>
<feature type="domain" description="EGF-like" evidence="10">
    <location>
        <begin position="1429"/>
        <end position="1466"/>
    </location>
</feature>
<feature type="disulfide bond" evidence="6">
    <location>
        <begin position="224"/>
        <end position="233"/>
    </location>
</feature>
<evidence type="ECO:0000256" key="4">
    <source>
        <dbReference type="ARBA" id="ARBA00023157"/>
    </source>
</evidence>
<organism evidence="11 12">
    <name type="scientific">Mesorhabditis belari</name>
    <dbReference type="NCBI Taxonomy" id="2138241"/>
    <lineage>
        <taxon>Eukaryota</taxon>
        <taxon>Metazoa</taxon>
        <taxon>Ecdysozoa</taxon>
        <taxon>Nematoda</taxon>
        <taxon>Chromadorea</taxon>
        <taxon>Rhabditida</taxon>
        <taxon>Rhabditina</taxon>
        <taxon>Rhabditomorpha</taxon>
        <taxon>Rhabditoidea</taxon>
        <taxon>Rhabditidae</taxon>
        <taxon>Mesorhabditinae</taxon>
        <taxon>Mesorhabditis</taxon>
    </lineage>
</organism>
<feature type="domain" description="EGF-like" evidence="10">
    <location>
        <begin position="18"/>
        <end position="56"/>
    </location>
</feature>
<feature type="disulfide bond" evidence="6">
    <location>
        <begin position="1266"/>
        <end position="1275"/>
    </location>
</feature>
<feature type="chain" id="PRO_5042239542" evidence="8">
    <location>
        <begin position="18"/>
        <end position="1629"/>
    </location>
</feature>
<evidence type="ECO:0000313" key="11">
    <source>
        <dbReference type="Proteomes" id="UP000887575"/>
    </source>
</evidence>
<dbReference type="InterPro" id="IPR049883">
    <property type="entry name" value="NOTCH1_EGF-like"/>
</dbReference>
<dbReference type="Proteomes" id="UP000887575">
    <property type="component" value="Unassembled WGS sequence"/>
</dbReference>
<feature type="domain" description="EGF-like" evidence="10">
    <location>
        <begin position="1316"/>
        <end position="1352"/>
    </location>
</feature>
<feature type="domain" description="EGF-like" evidence="10">
    <location>
        <begin position="1127"/>
        <end position="1162"/>
    </location>
</feature>
<comment type="caution">
    <text evidence="6">Lacks conserved residue(s) required for the propagation of feature annotation.</text>
</comment>
<protein>
    <submittedName>
        <fullName evidence="12">Uncharacterized protein</fullName>
    </submittedName>
</protein>
<evidence type="ECO:0000256" key="1">
    <source>
        <dbReference type="ARBA" id="ARBA00022536"/>
    </source>
</evidence>
<feature type="domain" description="EGF-like" evidence="10">
    <location>
        <begin position="1391"/>
        <end position="1427"/>
    </location>
</feature>
<dbReference type="PROSITE" id="PS01186">
    <property type="entry name" value="EGF_2"/>
    <property type="match status" value="14"/>
</dbReference>
<dbReference type="InterPro" id="IPR051355">
    <property type="entry name" value="Notch/Slit_guidance"/>
</dbReference>
<feature type="disulfide bond" evidence="6">
    <location>
        <begin position="1190"/>
        <end position="1199"/>
    </location>
</feature>
<dbReference type="GO" id="GO:0009986">
    <property type="term" value="C:cell surface"/>
    <property type="evidence" value="ECO:0007669"/>
    <property type="project" value="TreeGrafter"/>
</dbReference>
<accession>A0AAF3FK81</accession>
<dbReference type="InterPro" id="IPR013032">
    <property type="entry name" value="EGF-like_CS"/>
</dbReference>
<feature type="disulfide bond" evidence="6">
    <location>
        <begin position="1342"/>
        <end position="1351"/>
    </location>
</feature>
<feature type="disulfide bond" evidence="6">
    <location>
        <begin position="27"/>
        <end position="44"/>
    </location>
</feature>
<feature type="disulfide bond" evidence="6">
    <location>
        <begin position="1494"/>
        <end position="1503"/>
    </location>
</feature>
<feature type="disulfide bond" evidence="6">
    <location>
        <begin position="1115"/>
        <end position="1124"/>
    </location>
</feature>
<evidence type="ECO:0000256" key="2">
    <source>
        <dbReference type="ARBA" id="ARBA00022729"/>
    </source>
</evidence>
<keyword evidence="11" id="KW-1185">Reference proteome</keyword>
<dbReference type="Gene3D" id="2.10.25.10">
    <property type="entry name" value="Laminin"/>
    <property type="match status" value="19"/>
</dbReference>
<evidence type="ECO:0000256" key="7">
    <source>
        <dbReference type="SAM" id="Phobius"/>
    </source>
</evidence>
<feature type="domain" description="EGF-like" evidence="10">
    <location>
        <begin position="375"/>
        <end position="409"/>
    </location>
</feature>
<dbReference type="GO" id="GO:0007411">
    <property type="term" value="P:axon guidance"/>
    <property type="evidence" value="ECO:0007669"/>
    <property type="project" value="TreeGrafter"/>
</dbReference>
<dbReference type="Gene3D" id="2.60.120.200">
    <property type="match status" value="3"/>
</dbReference>
<evidence type="ECO:0000313" key="12">
    <source>
        <dbReference type="WBParaSite" id="MBELARI_LOCUS7515"/>
    </source>
</evidence>
<feature type="disulfide bond" evidence="6">
    <location>
        <begin position="882"/>
        <end position="891"/>
    </location>
</feature>
<dbReference type="InterPro" id="IPR000742">
    <property type="entry name" value="EGF"/>
</dbReference>
<feature type="domain" description="EGF-like" evidence="10">
    <location>
        <begin position="160"/>
        <end position="196"/>
    </location>
</feature>
<keyword evidence="7" id="KW-1133">Transmembrane helix</keyword>
<feature type="disulfide bond" evidence="6">
    <location>
        <begin position="399"/>
        <end position="408"/>
    </location>
</feature>
<keyword evidence="7" id="KW-0472">Membrane</keyword>
<evidence type="ECO:0000256" key="5">
    <source>
        <dbReference type="ARBA" id="ARBA00023180"/>
    </source>
</evidence>
<evidence type="ECO:0000259" key="10">
    <source>
        <dbReference type="PROSITE" id="PS50026"/>
    </source>
</evidence>
<dbReference type="CDD" id="cd00054">
    <property type="entry name" value="EGF_CA"/>
    <property type="match status" value="9"/>
</dbReference>
<feature type="disulfide bond" evidence="6">
    <location>
        <begin position="1245"/>
        <end position="1255"/>
    </location>
</feature>
<feature type="domain" description="EGF-like" evidence="10">
    <location>
        <begin position="198"/>
        <end position="234"/>
    </location>
</feature>
<feature type="domain" description="EGF-like" evidence="10">
    <location>
        <begin position="1517"/>
        <end position="1556"/>
    </location>
</feature>
<dbReference type="PROSITE" id="PS00010">
    <property type="entry name" value="ASX_HYDROXYL"/>
    <property type="match status" value="8"/>
</dbReference>
<reference evidence="12" key="1">
    <citation type="submission" date="2024-02" db="UniProtKB">
        <authorList>
            <consortium name="WormBaseParasite"/>
        </authorList>
    </citation>
    <scope>IDENTIFICATION</scope>
</reference>
<dbReference type="SMART" id="SM00179">
    <property type="entry name" value="EGF_CA"/>
    <property type="match status" value="18"/>
</dbReference>
<feature type="domain" description="EGF-like" evidence="10">
    <location>
        <begin position="623"/>
        <end position="659"/>
    </location>
</feature>
<dbReference type="InterPro" id="IPR000152">
    <property type="entry name" value="EGF-type_Asp/Asn_hydroxyl_site"/>
</dbReference>
<dbReference type="InterPro" id="IPR018097">
    <property type="entry name" value="EGF_Ca-bd_CS"/>
</dbReference>
<dbReference type="SMART" id="SM00282">
    <property type="entry name" value="LamG"/>
    <property type="match status" value="2"/>
</dbReference>
<dbReference type="PROSITE" id="PS50025">
    <property type="entry name" value="LAM_G_DOMAIN"/>
    <property type="match status" value="3"/>
</dbReference>
<feature type="transmembrane region" description="Helical" evidence="7">
    <location>
        <begin position="1565"/>
        <end position="1592"/>
    </location>
</feature>
<feature type="domain" description="Laminin G" evidence="9">
    <location>
        <begin position="918"/>
        <end position="1093"/>
    </location>
</feature>
<evidence type="ECO:0000256" key="3">
    <source>
        <dbReference type="ARBA" id="ARBA00022737"/>
    </source>
</evidence>
<dbReference type="FunFam" id="2.10.25.10:FF:000061">
    <property type="entry name" value="Delta-like protein"/>
    <property type="match status" value="1"/>
</dbReference>
<dbReference type="GO" id="GO:0007219">
    <property type="term" value="P:Notch signaling pathway"/>
    <property type="evidence" value="ECO:0007669"/>
    <property type="project" value="TreeGrafter"/>
</dbReference>
<dbReference type="PANTHER" id="PTHR45836">
    <property type="entry name" value="SLIT HOMOLOG"/>
    <property type="match status" value="1"/>
</dbReference>
<dbReference type="FunFam" id="2.10.25.10:FF:000125">
    <property type="entry name" value="Neurogenic locus notch protein-like"/>
    <property type="match status" value="1"/>
</dbReference>
<dbReference type="InterPro" id="IPR001791">
    <property type="entry name" value="Laminin_G"/>
</dbReference>
<feature type="disulfide bond" evidence="6">
    <location>
        <begin position="1357"/>
        <end position="1367"/>
    </location>
</feature>
<feature type="domain" description="EGF-like" evidence="10">
    <location>
        <begin position="856"/>
        <end position="892"/>
    </location>
</feature>
<dbReference type="PROSITE" id="PS50026">
    <property type="entry name" value="EGF_3"/>
    <property type="match status" value="22"/>
</dbReference>
<feature type="domain" description="EGF-like" evidence="10">
    <location>
        <begin position="1089"/>
        <end position="1125"/>
    </location>
</feature>
<dbReference type="GO" id="GO:0005886">
    <property type="term" value="C:plasma membrane"/>
    <property type="evidence" value="ECO:0007669"/>
    <property type="project" value="TreeGrafter"/>
</dbReference>
<dbReference type="FunFam" id="2.10.25.10:FF:000066">
    <property type="entry name" value="FAT atypical cadherin 4"/>
    <property type="match status" value="4"/>
</dbReference>
<feature type="disulfide bond" evidence="6">
    <location>
        <begin position="186"/>
        <end position="195"/>
    </location>
</feature>
<dbReference type="Pfam" id="PF07645">
    <property type="entry name" value="EGF_CA"/>
    <property type="match status" value="2"/>
</dbReference>
<dbReference type="SUPFAM" id="SSF57196">
    <property type="entry name" value="EGF/Laminin"/>
    <property type="match status" value="15"/>
</dbReference>
<keyword evidence="7" id="KW-0812">Transmembrane</keyword>
<dbReference type="WBParaSite" id="MBELARI_LOCUS7515">
    <property type="protein sequence ID" value="MBELARI_LOCUS7515"/>
    <property type="gene ID" value="MBELARI_LOCUS7515"/>
</dbReference>
<feature type="disulfide bond" evidence="6">
    <location>
        <begin position="649"/>
        <end position="658"/>
    </location>
</feature>
<dbReference type="SUPFAM" id="SSF49899">
    <property type="entry name" value="Concanavalin A-like lectins/glucanases"/>
    <property type="match status" value="3"/>
</dbReference>
<evidence type="ECO:0000256" key="6">
    <source>
        <dbReference type="PROSITE-ProRule" id="PRU00076"/>
    </source>
</evidence>
<keyword evidence="4 6" id="KW-1015">Disulfide bond</keyword>
<feature type="domain" description="Laminin G" evidence="9">
    <location>
        <begin position="666"/>
        <end position="860"/>
    </location>
</feature>
<feature type="domain" description="EGF-like" evidence="10">
    <location>
        <begin position="122"/>
        <end position="158"/>
    </location>
</feature>
<keyword evidence="1 6" id="KW-0245">EGF-like domain</keyword>
<feature type="domain" description="EGF-like" evidence="10">
    <location>
        <begin position="321"/>
        <end position="355"/>
    </location>
</feature>
<dbReference type="InterPro" id="IPR013320">
    <property type="entry name" value="ConA-like_dom_sf"/>
</dbReference>
<feature type="domain" description="EGF-like" evidence="10">
    <location>
        <begin position="1164"/>
        <end position="1200"/>
    </location>
</feature>
<feature type="domain" description="EGF-like" evidence="10">
    <location>
        <begin position="1353"/>
        <end position="1389"/>
    </location>
</feature>
<feature type="disulfide bond" evidence="6">
    <location>
        <begin position="1546"/>
        <end position="1555"/>
    </location>
</feature>
<feature type="disulfide bond" evidence="6">
    <location>
        <begin position="1417"/>
        <end position="1426"/>
    </location>
</feature>
<sequence length="1629" mass="177703">MIRLILLLLYAPNLVKAIERNCSSNICLNGGICLVNDEQKNFHCACPSGFAGTLCQEICSLNCNQGKCVRDSTGKEHCECENGYHGKHCDIVGESSKYCENESDCKSGFKCMDNGTGEMICTKDPCSQIPCALNAKCIVEQDDFRCECGAGYAGRLCDADINECELAPCKNGGTCINTDGSYECKCPSGLLGPFCEDAASQCAPNPCQNHGQCIELLDGFKCLCAAGFTGTTCQQGAADFDPCSQSPCKNEGKCIVHDEKAFCICLPQWSGATCTEIANCLVDDHPCQNNGKCVRGLAVNTCQCEAGHSGKWCETSALRKWPDPCDGVECRNGGKCIEGTGECECSGGYTGENCEISEVKGSTIFPPSRTTSSFTLVQCSDCVHSHSCLELETGALCVCMKGYTGPTCFLTNQACNEIECDSSQQCQITHSLNWTVEAACGCPIGKGGPKCQQDVSATFTQDSLYVYQSPLVMIGSSSGPLPYNLALIIRTTVPDSHIVSGENIFGQRLFSLFIRNGRLVANVSGTGYFNLLPIGINDGSWIRLELRKTRNDFLIRVIEENGFEVLYREVPRTSQFDVFTTRIGRISEKEYFTGCVTDVWIDGGPVNIGTSNRAVAVKQGCTREPQCTENACAHGGMCIDMWSSYQCRCKSPYLPPSCIHQLDGYTFGAEGTQSRAVLTVDAENAKNLQAKTELQFLVRSNQLSGAVLFVGDNNQDDVGTFISAGLEDGHLIVRARAGGKNVMELQAEKFIADNQPHVIRIERDNRHVSLYIDGELQSESEIPVRFDHPLFVEKVIIGSIKDTNQDAFSSPESFKGFLQDIQLNSHSLVLKGTPEFEVKTIGSVQSTDNVLPGLVSDDVCRVKTPCAHGICTNTFNDYKCTCESGWMAKNCDGKDFCAENPCQMKAQCINTHGGYVCTSSVTLINSSFIQYDLQVPKGTPQAMFSSLNFDIKAASADGTILNLSSPAYAISLSNGKLQLTGNGKTHSVKQMINDARWHHVNIQGNVIQIDEKKYGLPDFARFTGGTKVGTLRLGQQEDQAGFRGSLSNVTIGDSLPLSFYRPENSGKPAQNDMYWMIKSWNKVERSLMESHSCDVNPCKNGGQCKDLLDRFVCDCAPGFSGVRCEINENDCEGRVCGNGYCLDEINNHRCICDGDWSGDGCDVPKDFCRKNPCKNDGVCQNLNGSYICDCQGDWMGRQCDVIKITQCKEKPCKNSRKCIQKGNKFTCSCLPGYKGTLCEEYISPCFSRPCKHGICKESGDSYVCECALGYSGKNCERLVPSCTMNNPCSRGRCENVWNGTLCHCDKGWQGCDCSVDINECLSIPCENDGECLNSDGGYTCHCRKYYLGDRCEVAGSCLTDPCFHGECLQIRHDEHQCKCIKGYEGINCETRIDYCKKSACKNGATCESLLGEYKCHCIAGFSGIDCETDIDECAAKPCQNHGICKDRVADYECLCDSTGFSGKNCTIDVDECLVKSNCIRGQCTNLPGAYRCQCEAGYVGTKCSMRDPCLPDENNKTMHACVHGVCSNPGVKLELGREVATHECTCSRGYSGPMCSIEMSERKLAVSYILGPLVAVLLVLCLLGCALFVFVLKGKRATHGHYSPSNQEVTGARLQMNSMIKLPPEERLI</sequence>
<dbReference type="InterPro" id="IPR001881">
    <property type="entry name" value="EGF-like_Ca-bd_dom"/>
</dbReference>
<feature type="disulfide bond" evidence="6">
    <location>
        <begin position="345"/>
        <end position="354"/>
    </location>
</feature>
<dbReference type="FunFam" id="2.10.25.10:FF:000031">
    <property type="entry name" value="neurogenic locus notch homolog protein 3"/>
    <property type="match status" value="1"/>
</dbReference>